<gene>
    <name evidence="1" type="ORF">IPN91_03230</name>
</gene>
<dbReference type="InterPro" id="IPR015867">
    <property type="entry name" value="N-reg_PII/ATP_PRibTrfase_C"/>
</dbReference>
<name>A0A936K6S2_9BACT</name>
<dbReference type="GO" id="GO:0005524">
    <property type="term" value="F:ATP binding"/>
    <property type="evidence" value="ECO:0007669"/>
    <property type="project" value="TreeGrafter"/>
</dbReference>
<dbReference type="Proteomes" id="UP000709959">
    <property type="component" value="Unassembled WGS sequence"/>
</dbReference>
<dbReference type="PRINTS" id="PR00340">
    <property type="entry name" value="PIIGLNB"/>
</dbReference>
<accession>A0A936K6S2</accession>
<dbReference type="GO" id="GO:0030234">
    <property type="term" value="F:enzyme regulator activity"/>
    <property type="evidence" value="ECO:0007669"/>
    <property type="project" value="InterPro"/>
</dbReference>
<dbReference type="PANTHER" id="PTHR30115:SF11">
    <property type="entry name" value="NITROGEN REGULATORY PROTEIN P-II HOMOLOG"/>
    <property type="match status" value="1"/>
</dbReference>
<protein>
    <submittedName>
        <fullName evidence="1">P-II family nitrogen regulator</fullName>
    </submittedName>
</protein>
<evidence type="ECO:0000313" key="2">
    <source>
        <dbReference type="Proteomes" id="UP000709959"/>
    </source>
</evidence>
<dbReference type="InterPro" id="IPR002187">
    <property type="entry name" value="N-reg_PII"/>
</dbReference>
<dbReference type="SMART" id="SM00938">
    <property type="entry name" value="P-II"/>
    <property type="match status" value="1"/>
</dbReference>
<dbReference type="Gene3D" id="3.30.70.120">
    <property type="match status" value="1"/>
</dbReference>
<reference evidence="1 2" key="1">
    <citation type="submission" date="2020-10" db="EMBL/GenBank/DDBJ databases">
        <title>Connecting structure to function with the recovery of over 1000 high-quality activated sludge metagenome-assembled genomes encoding full-length rRNA genes using long-read sequencing.</title>
        <authorList>
            <person name="Singleton C.M."/>
            <person name="Petriglieri F."/>
            <person name="Kristensen J.M."/>
            <person name="Kirkegaard R.H."/>
            <person name="Michaelsen T.Y."/>
            <person name="Andersen M.H."/>
            <person name="Karst S.M."/>
            <person name="Dueholm M.S."/>
            <person name="Nielsen P.H."/>
            <person name="Albertsen M."/>
        </authorList>
    </citation>
    <scope>NUCLEOTIDE SEQUENCE [LARGE SCALE GENOMIC DNA]</scope>
    <source>
        <strain evidence="1">OdNE_18-Q3-R46-58_MAXAC.008</strain>
    </source>
</reference>
<dbReference type="GO" id="GO:0005829">
    <property type="term" value="C:cytosol"/>
    <property type="evidence" value="ECO:0007669"/>
    <property type="project" value="TreeGrafter"/>
</dbReference>
<dbReference type="EMBL" id="JADKCH010000001">
    <property type="protein sequence ID" value="MBK8571657.1"/>
    <property type="molecule type" value="Genomic_DNA"/>
</dbReference>
<sequence>MKLITAIIPEEKLDEVREALIEAEIERITVLRVSGHGRQQEIVVQRGKKVVPNLIPKVQITIACNDAFEDITVDTIIRTARHGGGEVGDGKIFVQDLKECIRIRTGERGGQAI</sequence>
<dbReference type="InterPro" id="IPR011322">
    <property type="entry name" value="N-reg_PII-like_a/b"/>
</dbReference>
<proteinExistence type="predicted"/>
<organism evidence="1 2">
    <name type="scientific">Candidatus Geothrix odensensis</name>
    <dbReference type="NCBI Taxonomy" id="2954440"/>
    <lineage>
        <taxon>Bacteria</taxon>
        <taxon>Pseudomonadati</taxon>
        <taxon>Acidobacteriota</taxon>
        <taxon>Holophagae</taxon>
        <taxon>Holophagales</taxon>
        <taxon>Holophagaceae</taxon>
        <taxon>Geothrix</taxon>
    </lineage>
</organism>
<dbReference type="PANTHER" id="PTHR30115">
    <property type="entry name" value="NITROGEN REGULATORY PROTEIN P-II"/>
    <property type="match status" value="1"/>
</dbReference>
<comment type="caution">
    <text evidence="1">The sequence shown here is derived from an EMBL/GenBank/DDBJ whole genome shotgun (WGS) entry which is preliminary data.</text>
</comment>
<dbReference type="AlphaFoldDB" id="A0A936K6S2"/>
<evidence type="ECO:0000313" key="1">
    <source>
        <dbReference type="EMBL" id="MBK8571657.1"/>
    </source>
</evidence>
<dbReference type="Pfam" id="PF00543">
    <property type="entry name" value="P-II"/>
    <property type="match status" value="1"/>
</dbReference>
<dbReference type="SUPFAM" id="SSF54913">
    <property type="entry name" value="GlnB-like"/>
    <property type="match status" value="1"/>
</dbReference>
<dbReference type="PROSITE" id="PS51343">
    <property type="entry name" value="PII_GLNB_DOM"/>
    <property type="match status" value="1"/>
</dbReference>
<dbReference type="GO" id="GO:0006808">
    <property type="term" value="P:regulation of nitrogen utilization"/>
    <property type="evidence" value="ECO:0007669"/>
    <property type="project" value="InterPro"/>
</dbReference>